<proteinExistence type="predicted"/>
<sequence length="209" mass="22669">MLRRALGRLAIFIAALLALMVEPRAEDRAAAEERFWRAVAAAHTVDAGIVALEPVPQDIAETLAIGTLVPLRAIIGGSEAVVQGYGDVAGGNPAFPRFRSVGSDGIASLLRALAILDPNRTLSAQDIIPRIAWAYPEFGVPVAVPGMPWTITNTTTGATLEWTTRNSSRSGILNFWRIALHVDEDHRADLRRVDIPNPFLLKGTVSRFW</sequence>
<dbReference type="Proteomes" id="UP000183447">
    <property type="component" value="Unassembled WGS sequence"/>
</dbReference>
<dbReference type="EMBL" id="FPKU01000001">
    <property type="protein sequence ID" value="SFZ83440.1"/>
    <property type="molecule type" value="Genomic_DNA"/>
</dbReference>
<evidence type="ECO:0000313" key="2">
    <source>
        <dbReference type="Proteomes" id="UP000183447"/>
    </source>
</evidence>
<dbReference type="AlphaFoldDB" id="A0A1K2HWN5"/>
<name>A0A1K2HWN5_9HYPH</name>
<gene>
    <name evidence="1" type="ORF">SAMN02983003_1644</name>
</gene>
<protein>
    <submittedName>
        <fullName evidence="1">Uncharacterized protein</fullName>
    </submittedName>
</protein>
<dbReference type="RefSeq" id="WP_072340737.1">
    <property type="nucleotide sequence ID" value="NZ_FPKU01000001.1"/>
</dbReference>
<accession>A0A1K2HWN5</accession>
<evidence type="ECO:0000313" key="1">
    <source>
        <dbReference type="EMBL" id="SFZ83440.1"/>
    </source>
</evidence>
<reference evidence="1 2" key="1">
    <citation type="submission" date="2016-11" db="EMBL/GenBank/DDBJ databases">
        <authorList>
            <person name="Jaros S."/>
            <person name="Januszkiewicz K."/>
            <person name="Wedrychowicz H."/>
        </authorList>
    </citation>
    <scope>NUCLEOTIDE SEQUENCE [LARGE SCALE GENOMIC DNA]</scope>
    <source>
        <strain evidence="1 2">ATCC 23634</strain>
    </source>
</reference>
<keyword evidence="2" id="KW-1185">Reference proteome</keyword>
<dbReference type="STRING" id="665118.SAMN02983003_1644"/>
<organism evidence="1 2">
    <name type="scientific">Devosia enhydra</name>
    <dbReference type="NCBI Taxonomy" id="665118"/>
    <lineage>
        <taxon>Bacteria</taxon>
        <taxon>Pseudomonadati</taxon>
        <taxon>Pseudomonadota</taxon>
        <taxon>Alphaproteobacteria</taxon>
        <taxon>Hyphomicrobiales</taxon>
        <taxon>Devosiaceae</taxon>
        <taxon>Devosia</taxon>
    </lineage>
</organism>